<protein>
    <submittedName>
        <fullName evidence="1">Uncharacterized protein</fullName>
    </submittedName>
</protein>
<name>A0ACB0LTZ1_TRIPR</name>
<evidence type="ECO:0000313" key="1">
    <source>
        <dbReference type="EMBL" id="CAJ2671918.1"/>
    </source>
</evidence>
<dbReference type="Proteomes" id="UP001177021">
    <property type="component" value="Unassembled WGS sequence"/>
</dbReference>
<proteinExistence type="predicted"/>
<accession>A0ACB0LTZ1</accession>
<dbReference type="EMBL" id="CASHSV030000615">
    <property type="protein sequence ID" value="CAJ2671918.1"/>
    <property type="molecule type" value="Genomic_DNA"/>
</dbReference>
<organism evidence="1 2">
    <name type="scientific">Trifolium pratense</name>
    <name type="common">Red clover</name>
    <dbReference type="NCBI Taxonomy" id="57577"/>
    <lineage>
        <taxon>Eukaryota</taxon>
        <taxon>Viridiplantae</taxon>
        <taxon>Streptophyta</taxon>
        <taxon>Embryophyta</taxon>
        <taxon>Tracheophyta</taxon>
        <taxon>Spermatophyta</taxon>
        <taxon>Magnoliopsida</taxon>
        <taxon>eudicotyledons</taxon>
        <taxon>Gunneridae</taxon>
        <taxon>Pentapetalae</taxon>
        <taxon>rosids</taxon>
        <taxon>fabids</taxon>
        <taxon>Fabales</taxon>
        <taxon>Fabaceae</taxon>
        <taxon>Papilionoideae</taxon>
        <taxon>50 kb inversion clade</taxon>
        <taxon>NPAAA clade</taxon>
        <taxon>Hologalegina</taxon>
        <taxon>IRL clade</taxon>
        <taxon>Trifolieae</taxon>
        <taxon>Trifolium</taxon>
    </lineage>
</organism>
<gene>
    <name evidence="1" type="ORF">MILVUS5_LOCUS35648</name>
</gene>
<reference evidence="1" key="1">
    <citation type="submission" date="2023-10" db="EMBL/GenBank/DDBJ databases">
        <authorList>
            <person name="Rodriguez Cubillos JULIANA M."/>
            <person name="De Vega J."/>
        </authorList>
    </citation>
    <scope>NUCLEOTIDE SEQUENCE</scope>
</reference>
<comment type="caution">
    <text evidence="1">The sequence shown here is derived from an EMBL/GenBank/DDBJ whole genome shotgun (WGS) entry which is preliminary data.</text>
</comment>
<evidence type="ECO:0000313" key="2">
    <source>
        <dbReference type="Proteomes" id="UP001177021"/>
    </source>
</evidence>
<keyword evidence="2" id="KW-1185">Reference proteome</keyword>
<sequence>MNQVLTRRELSKVREMGSMIEIGIKIRKVVFISIRGVYRSACNHPFLLGFLGFLLFLYRYFPVLFSVLVSASPVLVCTALLLGTLLSFGQSNVPEFEKEERVTRDISSYQAGVSEGETVVSDRDESYFVRGYSEHRSDVEESGIEEASLAGEKDDRTEEDRGLSYDSALDDEILQENQPENQVKEDVERDLPSIELGKSTEVHDRNLASEVVSSDDEEAIEKQYVMVQKDDDDNFEIENGKVPGGGYTSLNEGDADCSPSSSWKHVEKENSSDEDNSEDSGSSRAESSSPDASMADIIPMLDELHPLLDLDAPQPAHLSRDGSHAASEKSQKSSDDDDDDDDSVESDEDIENHGEADEDGVDEEEEEMVGSKEDESKSAIKWTEDDQKNLTDLGTLELERNRRLENLIARRMARRFMTEKNLIDLDSTDVPSNVAPISVRRNNPFDFPDESYAGMGLPPIPGSAPSILQPRRNPFDIPYDPNEEKPDLKGDSFQQEFTHFNQKEAFFRRHESFNVGPSLFGISRQERHNINWKPVFISERMASEGTSYFQRQSSDVSDSKLSSVPDTESASSGDQDERKFSEQELSPETELVSNVDHISDEADHRSLSSEENESVEMIEAEESNVCRNEDEIVLGGVENPSAMEFYATRELEIDEQFHDGETSLRREPSVEVSSSSSRSSQSYQSEVIDDMPGDEPKKTANLQHEDGHLPESRISTQTSVVESRISTQSSVEESSFRHMHSEVEDTRLVEVEPVYDSSPPAAEKLISFSSVSSDSAEEFSKTAVPTVSVDTTVDVADKESEAHNDRLEDNSSGHEKTQSASSELRVEVKNETRSEKSEDIDQHNVAVIPNFADQNGPTIAEFPVNPNFSPDIGSEKGVTGSGLIHERDIGNHILADSEMLHQDNVESPDSNYQLASEDTLPNEASRLDNEDMSVSVQGEDDNVLLSSSMEQGNTNIHQDLDKNMVSITSDNQHETDVKSPSDMENHLSSSDKMVDAQFSSDHNENQSSDDIKVEHSQDAGTSKDEIGELHDTLFQTPGIISSVTSEYFDTPELRSPPGEVDLEIYKRRVEVANEDQNEARQNLVPSAEGFMSPDSEEHFNEFEYVNEIDEEFLSELDTVGDFSVGDAGVSHHTDIVHNETRDAQLSSLHEDVKTAEVEQDNDIPVLEERSLEDIDTGFKQLREGDDVSDVILPSTIKDQLVGEESKDHVEVNEARSLEYTDVASGKILKDNQGELPDKLDTEGASVKIEESKVVPAKLNESFDVSTSVEEVSRSSVDKPETVSSSKISQ</sequence>